<protein>
    <recommendedName>
        <fullName evidence="3">YHYH domain-containing protein</fullName>
    </recommendedName>
</protein>
<evidence type="ECO:0000256" key="2">
    <source>
        <dbReference type="SAM" id="SignalP"/>
    </source>
</evidence>
<dbReference type="OrthoDB" id="9796530at2"/>
<dbReference type="Pfam" id="PF14240">
    <property type="entry name" value="YHYH"/>
    <property type="match status" value="1"/>
</dbReference>
<evidence type="ECO:0000256" key="1">
    <source>
        <dbReference type="SAM" id="MobiDB-lite"/>
    </source>
</evidence>
<accession>A0A367WEA9</accession>
<gene>
    <name evidence="4" type="ORF">TH19_01700</name>
</gene>
<keyword evidence="2" id="KW-0732">Signal</keyword>
<dbReference type="InterPro" id="IPR025924">
    <property type="entry name" value="YHYH_dom"/>
</dbReference>
<sequence>MKIWFFGLALFLGVTNPANAHEIKNCKCDEACLTDEISHLACDRDKVRFSARGLPDPSHPVMTGITASNQQFPAAHDFEFEILQHPQLASRPTATEAGPVGVAVNGVPIFDPSTQGPVNPQTGKRPSAFTEGELDECGGHAGRGDDYHYHIAPRCLIYDLGRQWVDIDKKPVGYAMDSFPILALGWFEPANSVESLLDACRGMKDDKGSYFYNVKTAPDWNVLNCLSGTPRGFARDRWTMRRDRTGQDIVGLPIPFEIKTALSQSFGPDVCRVMTGTLRGEQLLQSNGTTKRIDRQDGALFYCNATCYGLFFEADRASSIRGRAIYYDYIDDACPAGFGLASLAIFDPYLGPAQSRKGPAGTGKAGPGPKPRPDGQPGNGPPPRN</sequence>
<feature type="chain" id="PRO_5016784888" description="YHYH domain-containing protein" evidence="2">
    <location>
        <begin position="21"/>
        <end position="385"/>
    </location>
</feature>
<dbReference type="RefSeq" id="WP_114100569.1">
    <property type="nucleotide sequence ID" value="NZ_JPWF01000001.1"/>
</dbReference>
<evidence type="ECO:0000313" key="5">
    <source>
        <dbReference type="Proteomes" id="UP000253226"/>
    </source>
</evidence>
<dbReference type="Proteomes" id="UP000253226">
    <property type="component" value="Unassembled WGS sequence"/>
</dbReference>
<dbReference type="AlphaFoldDB" id="A0A367WEA9"/>
<dbReference type="EMBL" id="JPWF01000001">
    <property type="protein sequence ID" value="RCK39786.1"/>
    <property type="molecule type" value="Genomic_DNA"/>
</dbReference>
<evidence type="ECO:0000313" key="4">
    <source>
        <dbReference type="EMBL" id="RCK39786.1"/>
    </source>
</evidence>
<dbReference type="PANTHER" id="PTHR30289:SF8">
    <property type="entry name" value="YHYH DOMAIN-CONTAINING PROTEIN"/>
    <property type="match status" value="1"/>
</dbReference>
<dbReference type="PANTHER" id="PTHR30289">
    <property type="entry name" value="UNCHARACTERIZED PROTEIN YBCL-RELATED"/>
    <property type="match status" value="1"/>
</dbReference>
<name>A0A367WEA9_9PROT</name>
<organism evidence="4 5">
    <name type="scientific">Thalassospira profundimaris</name>
    <dbReference type="NCBI Taxonomy" id="502049"/>
    <lineage>
        <taxon>Bacteria</taxon>
        <taxon>Pseudomonadati</taxon>
        <taxon>Pseudomonadota</taxon>
        <taxon>Alphaproteobacteria</taxon>
        <taxon>Rhodospirillales</taxon>
        <taxon>Thalassospiraceae</taxon>
        <taxon>Thalassospira</taxon>
    </lineage>
</organism>
<evidence type="ECO:0000259" key="3">
    <source>
        <dbReference type="Pfam" id="PF14240"/>
    </source>
</evidence>
<reference evidence="4 5" key="1">
    <citation type="submission" date="2014-07" db="EMBL/GenBank/DDBJ databases">
        <title>Draft genome sequence of Thalassospira profundimaris 35.</title>
        <authorList>
            <person name="Lai Q."/>
            <person name="Shao Z."/>
        </authorList>
    </citation>
    <scope>NUCLEOTIDE SEQUENCE [LARGE SCALE GENOMIC DNA]</scope>
    <source>
        <strain evidence="4 5">35</strain>
    </source>
</reference>
<feature type="signal peptide" evidence="2">
    <location>
        <begin position="1"/>
        <end position="20"/>
    </location>
</feature>
<feature type="region of interest" description="Disordered" evidence="1">
    <location>
        <begin position="354"/>
        <end position="385"/>
    </location>
</feature>
<feature type="domain" description="YHYH" evidence="3">
    <location>
        <begin position="80"/>
        <end position="215"/>
    </location>
</feature>
<proteinExistence type="predicted"/>
<comment type="caution">
    <text evidence="4">The sequence shown here is derived from an EMBL/GenBank/DDBJ whole genome shotgun (WGS) entry which is preliminary data.</text>
</comment>